<keyword evidence="9" id="KW-1133">Transmembrane helix</keyword>
<dbReference type="PROSITE" id="PS51669">
    <property type="entry name" value="4FE4S_MOW_BIS_MGD"/>
    <property type="match status" value="1"/>
</dbReference>
<keyword evidence="8" id="KW-0411">Iron-sulfur</keyword>
<evidence type="ECO:0000256" key="4">
    <source>
        <dbReference type="ARBA" id="ARBA00022723"/>
    </source>
</evidence>
<dbReference type="SUPFAM" id="SSF53706">
    <property type="entry name" value="Formate dehydrogenase/DMSO reductase, domains 1-3"/>
    <property type="match status" value="1"/>
</dbReference>
<name>A0A238Z3M0_9BACT</name>
<comment type="similarity">
    <text evidence="1">Belongs to the prokaryotic molybdopterin-containing oxidoreductase family.</text>
</comment>
<evidence type="ECO:0000313" key="11">
    <source>
        <dbReference type="EMBL" id="SNR77511.1"/>
    </source>
</evidence>
<dbReference type="GO" id="GO:0051539">
    <property type="term" value="F:4 iron, 4 sulfur cluster binding"/>
    <property type="evidence" value="ECO:0007669"/>
    <property type="project" value="UniProtKB-KW"/>
</dbReference>
<dbReference type="PANTHER" id="PTHR43742:SF9">
    <property type="entry name" value="TETRATHIONATE REDUCTASE SUBUNIT A"/>
    <property type="match status" value="1"/>
</dbReference>
<dbReference type="Pfam" id="PF01568">
    <property type="entry name" value="Molydop_binding"/>
    <property type="match status" value="1"/>
</dbReference>
<dbReference type="GO" id="GO:0043546">
    <property type="term" value="F:molybdopterin cofactor binding"/>
    <property type="evidence" value="ECO:0007669"/>
    <property type="project" value="InterPro"/>
</dbReference>
<evidence type="ECO:0000256" key="3">
    <source>
        <dbReference type="ARBA" id="ARBA00022505"/>
    </source>
</evidence>
<dbReference type="GO" id="GO:0046872">
    <property type="term" value="F:metal ion binding"/>
    <property type="evidence" value="ECO:0007669"/>
    <property type="project" value="UniProtKB-KW"/>
</dbReference>
<reference evidence="11 12" key="1">
    <citation type="submission" date="2017-06" db="EMBL/GenBank/DDBJ databases">
        <authorList>
            <person name="Kim H.J."/>
            <person name="Triplett B.A."/>
        </authorList>
    </citation>
    <scope>NUCLEOTIDE SEQUENCE [LARGE SCALE GENOMIC DNA]</scope>
    <source>
        <strain evidence="11 12">DSM 13116</strain>
    </source>
</reference>
<evidence type="ECO:0000256" key="1">
    <source>
        <dbReference type="ARBA" id="ARBA00010312"/>
    </source>
</evidence>
<keyword evidence="3" id="KW-0500">Molybdenum</keyword>
<dbReference type="Gene3D" id="2.20.25.90">
    <property type="entry name" value="ADC-like domains"/>
    <property type="match status" value="1"/>
</dbReference>
<dbReference type="InterPro" id="IPR053557">
    <property type="entry name" value="Molybdopterin-Qrc_component"/>
</dbReference>
<dbReference type="Proteomes" id="UP000198324">
    <property type="component" value="Unassembled WGS sequence"/>
</dbReference>
<keyword evidence="6" id="KW-0560">Oxidoreductase</keyword>
<keyword evidence="2" id="KW-0004">4Fe-4S</keyword>
<accession>A0A238Z3M0</accession>
<dbReference type="InterPro" id="IPR006657">
    <property type="entry name" value="MoPterin_dinucl-bd_dom"/>
</dbReference>
<evidence type="ECO:0000256" key="2">
    <source>
        <dbReference type="ARBA" id="ARBA00022485"/>
    </source>
</evidence>
<evidence type="ECO:0000256" key="5">
    <source>
        <dbReference type="ARBA" id="ARBA00022729"/>
    </source>
</evidence>
<dbReference type="InterPro" id="IPR006963">
    <property type="entry name" value="Mopterin_OxRdtase_4Fe-4S_dom"/>
</dbReference>
<dbReference type="Gene3D" id="3.40.50.740">
    <property type="match status" value="1"/>
</dbReference>
<dbReference type="Pfam" id="PF00384">
    <property type="entry name" value="Molybdopterin"/>
    <property type="match status" value="1"/>
</dbReference>
<dbReference type="OrthoDB" id="9803192at2"/>
<dbReference type="AlphaFoldDB" id="A0A238Z3M0"/>
<dbReference type="Gene3D" id="3.40.228.10">
    <property type="entry name" value="Dimethylsulfoxide Reductase, domain 2"/>
    <property type="match status" value="1"/>
</dbReference>
<protein>
    <submittedName>
        <fullName evidence="11">Anaerobic selenocysteine-containing dehydrogenase</fullName>
    </submittedName>
</protein>
<evidence type="ECO:0000256" key="8">
    <source>
        <dbReference type="ARBA" id="ARBA00023014"/>
    </source>
</evidence>
<evidence type="ECO:0000259" key="10">
    <source>
        <dbReference type="PROSITE" id="PS51669"/>
    </source>
</evidence>
<dbReference type="SMART" id="SM00926">
    <property type="entry name" value="Molybdop_Fe4S4"/>
    <property type="match status" value="1"/>
</dbReference>
<proteinExistence type="inferred from homology"/>
<evidence type="ECO:0000256" key="7">
    <source>
        <dbReference type="ARBA" id="ARBA00023004"/>
    </source>
</evidence>
<keyword evidence="9" id="KW-0812">Transmembrane</keyword>
<dbReference type="PANTHER" id="PTHR43742">
    <property type="entry name" value="TRIMETHYLAMINE-N-OXIDE REDUCTASE"/>
    <property type="match status" value="1"/>
</dbReference>
<dbReference type="SUPFAM" id="SSF50692">
    <property type="entry name" value="ADC-like"/>
    <property type="match status" value="1"/>
</dbReference>
<dbReference type="RefSeq" id="WP_089272707.1">
    <property type="nucleotide sequence ID" value="NZ_FZOC01000002.1"/>
</dbReference>
<keyword evidence="9" id="KW-0472">Membrane</keyword>
<evidence type="ECO:0000256" key="6">
    <source>
        <dbReference type="ARBA" id="ARBA00023002"/>
    </source>
</evidence>
<feature type="transmembrane region" description="Helical" evidence="9">
    <location>
        <begin position="7"/>
        <end position="26"/>
    </location>
</feature>
<keyword evidence="7" id="KW-0408">Iron</keyword>
<dbReference type="NCBIfam" id="NF041783">
    <property type="entry name" value="mnquin_red_QrcB"/>
    <property type="match status" value="1"/>
</dbReference>
<keyword evidence="5" id="KW-0732">Signal</keyword>
<feature type="domain" description="4Fe-4S Mo/W bis-MGD-type" evidence="10">
    <location>
        <begin position="50"/>
        <end position="106"/>
    </location>
</feature>
<dbReference type="Gene3D" id="2.40.40.20">
    <property type="match status" value="1"/>
</dbReference>
<dbReference type="InterPro" id="IPR006656">
    <property type="entry name" value="Mopterin_OxRdtase"/>
</dbReference>
<keyword evidence="12" id="KW-1185">Reference proteome</keyword>
<sequence>MGLDRRGFITFVVGGVAGSLFTPAIWQSLDDASIWSQNWGWIPRVPKGEEKAVPALSKLCPAGCAVKVKTVGGQPFGVTGNKDNAHSKGGVCPICASGAQLMYSPARVQAPMKKVGEGKYEAIKWEDAEALLVEKLTALKDQDGKVAVISGDETGTANEVLSAMLVGMGGGVFTVMPGEMFTACQGVKLMGGAGQPGFDIAGSDLVLMVGADALNSWGATVANQKAFAAARPSVGEATAHFVYAGPVLNNTASVCDKWLAVPPTATATFCLALANALIESGAVCAAPDFADYKALAAKAAASFEAATGLKAEALKDLAAKIKAAKAPLVIGGASFGQGGGALDFVAAASLNVLLGRVGQQGGMTLLGNGPKAIAAAADRDAAKDAASFLSGVATGKATPAALIVYEANPAYALPQAAEMAKALGNIAFKVSFSTYMDETAALADLILPAPHPFERHDDALNPYGVAKATYLAGKPVVAKPVHDCKDPVDVLLAASGKLGLSLGFETYADVIKAKASALGADYDALAAGGIWTGEAKGGGLSLGAAALAKAAAAPLADKTVALAPVTRLAYGTASLATPPANLLVVRDTELKGKDFFVQINAATAKKLGVADGNQVKLTAGSGEVKARVHVNEGVAADTAAILLGFGHSAWDEFTKGKGENVYKILTVSDEPGTGMKVWAGSTVTVAKV</sequence>
<dbReference type="Gene3D" id="3.30.2070.10">
    <property type="entry name" value="Formate dehydrogenase/DMSO reductase"/>
    <property type="match status" value="1"/>
</dbReference>
<dbReference type="EMBL" id="FZOC01000002">
    <property type="protein sequence ID" value="SNR77511.1"/>
    <property type="molecule type" value="Genomic_DNA"/>
</dbReference>
<keyword evidence="4" id="KW-0479">Metal-binding</keyword>
<dbReference type="GO" id="GO:0016491">
    <property type="term" value="F:oxidoreductase activity"/>
    <property type="evidence" value="ECO:0007669"/>
    <property type="project" value="UniProtKB-KW"/>
</dbReference>
<dbReference type="InterPro" id="IPR050612">
    <property type="entry name" value="Prok_Mopterin_Oxidored"/>
</dbReference>
<evidence type="ECO:0000256" key="9">
    <source>
        <dbReference type="SAM" id="Phobius"/>
    </source>
</evidence>
<gene>
    <name evidence="11" type="ORF">SAMN04488503_1190</name>
</gene>
<evidence type="ECO:0000313" key="12">
    <source>
        <dbReference type="Proteomes" id="UP000198324"/>
    </source>
</evidence>
<dbReference type="InterPro" id="IPR009010">
    <property type="entry name" value="Asp_de-COase-like_dom_sf"/>
</dbReference>
<organism evidence="11 12">
    <name type="scientific">Humidesulfovibrio mexicanus</name>
    <dbReference type="NCBI Taxonomy" id="147047"/>
    <lineage>
        <taxon>Bacteria</taxon>
        <taxon>Pseudomonadati</taxon>
        <taxon>Thermodesulfobacteriota</taxon>
        <taxon>Desulfovibrionia</taxon>
        <taxon>Desulfovibrionales</taxon>
        <taxon>Desulfovibrionaceae</taxon>
        <taxon>Humidesulfovibrio</taxon>
    </lineage>
</organism>